<feature type="compositionally biased region" description="Polar residues" evidence="1">
    <location>
        <begin position="1474"/>
        <end position="1489"/>
    </location>
</feature>
<dbReference type="GO" id="GO:0035869">
    <property type="term" value="C:ciliary transition zone"/>
    <property type="evidence" value="ECO:0007669"/>
    <property type="project" value="TreeGrafter"/>
</dbReference>
<evidence type="ECO:0000313" key="4">
    <source>
        <dbReference type="Proteomes" id="UP000319731"/>
    </source>
</evidence>
<dbReference type="InterPro" id="IPR028928">
    <property type="entry name" value="CC2D2AN-C2"/>
</dbReference>
<dbReference type="Gene3D" id="2.60.40.150">
    <property type="entry name" value="C2 domain"/>
    <property type="match status" value="1"/>
</dbReference>
<dbReference type="InterPro" id="IPR056288">
    <property type="entry name" value="CEP76_C"/>
</dbReference>
<feature type="domain" description="C2" evidence="2">
    <location>
        <begin position="1112"/>
        <end position="1269"/>
    </location>
</feature>
<feature type="compositionally biased region" description="Polar residues" evidence="1">
    <location>
        <begin position="124"/>
        <end position="143"/>
    </location>
</feature>
<dbReference type="Proteomes" id="UP000319731">
    <property type="component" value="Unassembled WGS sequence"/>
</dbReference>
<evidence type="ECO:0000313" key="3">
    <source>
        <dbReference type="EMBL" id="TPX36153.1"/>
    </source>
</evidence>
<dbReference type="GO" id="GO:1904491">
    <property type="term" value="P:protein localization to ciliary transition zone"/>
    <property type="evidence" value="ECO:0007669"/>
    <property type="project" value="TreeGrafter"/>
</dbReference>
<dbReference type="EMBL" id="QEAO01000005">
    <property type="protein sequence ID" value="TPX36153.1"/>
    <property type="molecule type" value="Genomic_DNA"/>
</dbReference>
<feature type="region of interest" description="Disordered" evidence="1">
    <location>
        <begin position="1470"/>
        <end position="1505"/>
    </location>
</feature>
<dbReference type="Pfam" id="PF24652">
    <property type="entry name" value="CEP76_C"/>
    <property type="match status" value="1"/>
</dbReference>
<feature type="region of interest" description="Disordered" evidence="1">
    <location>
        <begin position="92"/>
        <end position="185"/>
    </location>
</feature>
<dbReference type="PANTHER" id="PTHR20837">
    <property type="entry name" value="CENTROSOMAL PROTEIN-RELATED"/>
    <property type="match status" value="1"/>
</dbReference>
<dbReference type="InterPro" id="IPR056290">
    <property type="entry name" value="CEPT76/DRC7_peptidase-like_dom"/>
</dbReference>
<feature type="region of interest" description="Disordered" evidence="1">
    <location>
        <begin position="597"/>
        <end position="626"/>
    </location>
</feature>
<dbReference type="PANTHER" id="PTHR20837:SF0">
    <property type="entry name" value="COILED-COIL AND C2 DOMAIN-CONTAINING PROTEIN 2A"/>
    <property type="match status" value="1"/>
</dbReference>
<reference evidence="3 4" key="1">
    <citation type="journal article" date="2019" name="Sci. Rep.">
        <title>Comparative genomics of chytrid fungi reveal insights into the obligate biotrophic and pathogenic lifestyle of Synchytrium endobioticum.</title>
        <authorList>
            <person name="van de Vossenberg B.T.L.H."/>
            <person name="Warris S."/>
            <person name="Nguyen H.D.T."/>
            <person name="van Gent-Pelzer M.P.E."/>
            <person name="Joly D.L."/>
            <person name="van de Geest H.C."/>
            <person name="Bonants P.J.M."/>
            <person name="Smith D.S."/>
            <person name="Levesque C.A."/>
            <person name="van der Lee T.A.J."/>
        </authorList>
    </citation>
    <scope>NUCLEOTIDE SEQUENCE [LARGE SCALE GENOMIC DNA]</scope>
    <source>
        <strain evidence="3 4">JEL517</strain>
    </source>
</reference>
<keyword evidence="4" id="KW-1185">Reference proteome</keyword>
<dbReference type="Pfam" id="PF00168">
    <property type="entry name" value="C2"/>
    <property type="match status" value="1"/>
</dbReference>
<dbReference type="InterPro" id="IPR000008">
    <property type="entry name" value="C2_dom"/>
</dbReference>
<accession>A0A507CF57</accession>
<proteinExistence type="predicted"/>
<comment type="caution">
    <text evidence="3">The sequence shown here is derived from an EMBL/GenBank/DDBJ whole genome shotgun (WGS) entry which is preliminary data.</text>
</comment>
<dbReference type="GeneID" id="42002640"/>
<dbReference type="OrthoDB" id="2162143at2759"/>
<dbReference type="InterPro" id="IPR052434">
    <property type="entry name" value="Tectonic-like_complex_comp"/>
</dbReference>
<feature type="region of interest" description="Disordered" evidence="1">
    <location>
        <begin position="20"/>
        <end position="42"/>
    </location>
</feature>
<dbReference type="PROSITE" id="PS50004">
    <property type="entry name" value="C2"/>
    <property type="match status" value="1"/>
</dbReference>
<feature type="region of interest" description="Disordered" evidence="1">
    <location>
        <begin position="1538"/>
        <end position="1565"/>
    </location>
</feature>
<gene>
    <name evidence="3" type="ORF">SmJEL517_g01415</name>
</gene>
<sequence length="1940" mass="218587">MADYADADRETAILERARKRVQERRERRNELTSSVDGALSPIMPRSSSPTLITDQASFWEYLKGWSSPISEPVTPRRGVVLNAFTHALVDATPQTPSNVSPSRYHRRSLSRGLPLEPLHESPASRPTKSAFKSNSRANDSIANLVSKPDTPRRQSYKRRTLSRQPDAIESDDMRNLKTPGASPKLRTIKGGAIAEVGEQMELLQPVKTEEEEIMEIAQLALQSLSRNFIEFRKWGQVSLNMPMDKIFYPLQLIYKPGSDAWMTIYEGLRFPEEEGLYVAPPPNFSAQNIQKMERRLRGSEPNYARDWFNPPHRMIIDAPALVSQPPRPYPILHGLPPNPNSELAVEIRPRWQQSLHRSIESGSYMLVLELSSVRFDDHPLMNDEMRVARELESTWRVLKGRNREEVVEFCQRKVEALHAAYNQYKLDHPRERGISEDGIYSARPVSAESVKSSTSGYAHRLLAERAEADKQRKKNEVGNRFKEMRQDLKNARLLRDTESQTSRLLEFKILKLWQELQRLRAQQGYSTSSLKLTVKVTEPDMDADVDELEQDVWEEVEELRDEWESEQEERMNAWSQAYKEWEALEKERHSIMEEQGIDENPTVPSSPMIHVPQKKANETKEERRTRKLAERAAKAARAESGQLASPTSPLLEKHAVPVKPKREVFKEAKAKALVLKRLETSRRPVGTPTLSLQVKSEHTITAAASLPRTELARRTTALSTQFHLRLYYNDKEVARTESRPLDPDTFELTGGIWEETTAPRTRATAASKTNKQINPVSGMTVGLLVKEEPEKLRIAMFESGTFGDTFVCELLPPLPPPAQTALSRGRARTELPFSGRPYKIHTHLKPTRTPDLAPAAGPNMEERCTKGVISVGLCWGVGPDGQSLGPSESSRYRRIWNREHDKQAQIAPLNALIAMPGLGGQGNVQQITDWISNARLDPNDPRNVDLLQFRELLQMGRNGPWKDKKVFRFNISQKLIDSALGVGHTFELDTKRNALLIARNAHAASVRGPIPYDDNEILESQWDRVPHVEETPMVTHALQFLTSHAPPTHTQDNLNDAKNQLSLLKRVRAHHLLRSARSLRPKRVSDYVKETSFLATQATMPTVLSTLFRPYRPLRPYRDPQTDGVQMPDRVQLIFQVARALNVPVRSHGSHASGGGDGLVTVKPFVEISFQSQRARTTCSEGPNPIWDETLSLDVQVPNNDFRPDMLMESELPSELIWFHLFDEIIIDLVDDERDRNEYSHFRRERNWLGCFSVPFASVYEQVRVEGSFCVRVPPATVGYERSSLVAPDAAVMVGVDPPQGTLLHVFMVLEPPLSQLGPLNLVAQSDDSEKILNHAEQWTKSLSYLNRPVMATALTLAGKTALLPHFLRPYQPPEHLTSPSALLAWTSSIPYLHFRAAVGSSTELWSSVNQVVEMGCADQAEHAIWLCNFLLGSGREAYIVLGSGPSHTRGWFVAVREDEWGPGIAVNEGGQAVPQQQPSVLVPTSPTRPKSKASISLPVPRQPGSTQIMNMPMPYLGYPQQRYSGYPPMPMSPMPGAFPTQGYPANQGPWWSNQQQQQQQIPSYPPPWMMQGLPGPTGAAPSSPISARPGSPVMGSPNGYHMPPMPQMGQVPLTGGYPHPMQPQHYGAGGYYPTSPYQQHQQYYPNLMYQQQFPNNMMPGMYPQATPYNNNHSTPFSLTGLLNSFKSLLHTGIMPRSPPAGFGFGPQGPFIIDRKHAWRIVDAVSGDTYSVRDAHCPLKRIGCVFNHENIWANIQQTDDPRRVQWDTSDQRSWRPFFTKSFPLPPNFESIQPISPSLHIRPSSELRDLEQNIERTLISSIETWRGRKYTRWNRLCSRTFDGMLSRFEDDVAAGLGPTLGNNSTDLSRDWKALTNVYCIRGFPIRVAYADMNGVVNAVRATDVFSAGDPKVEFALAVGCRAYPGGFVVVWVYVASLIRNE</sequence>
<organism evidence="3 4">
    <name type="scientific">Synchytrium microbalum</name>
    <dbReference type="NCBI Taxonomy" id="1806994"/>
    <lineage>
        <taxon>Eukaryota</taxon>
        <taxon>Fungi</taxon>
        <taxon>Fungi incertae sedis</taxon>
        <taxon>Chytridiomycota</taxon>
        <taxon>Chytridiomycota incertae sedis</taxon>
        <taxon>Chytridiomycetes</taxon>
        <taxon>Synchytriales</taxon>
        <taxon>Synchytriaceae</taxon>
        <taxon>Synchytrium</taxon>
    </lineage>
</organism>
<dbReference type="InterPro" id="IPR035892">
    <property type="entry name" value="C2_domain_sf"/>
</dbReference>
<dbReference type="Pfam" id="PF15625">
    <property type="entry name" value="CC2D2AN-C2"/>
    <property type="match status" value="1"/>
</dbReference>
<evidence type="ECO:0000259" key="2">
    <source>
        <dbReference type="PROSITE" id="PS50004"/>
    </source>
</evidence>
<evidence type="ECO:0000256" key="1">
    <source>
        <dbReference type="SAM" id="MobiDB-lite"/>
    </source>
</evidence>
<dbReference type="STRING" id="1806994.A0A507CF57"/>
<dbReference type="GO" id="GO:1905515">
    <property type="term" value="P:non-motile cilium assembly"/>
    <property type="evidence" value="ECO:0007669"/>
    <property type="project" value="TreeGrafter"/>
</dbReference>
<feature type="compositionally biased region" description="Basic and acidic residues" evidence="1">
    <location>
        <begin position="615"/>
        <end position="626"/>
    </location>
</feature>
<dbReference type="Pfam" id="PF24656">
    <property type="entry name" value="CEPT76_peptidase"/>
    <property type="match status" value="2"/>
</dbReference>
<dbReference type="SUPFAM" id="SSF49562">
    <property type="entry name" value="C2 domain (Calcium/lipid-binding domain, CaLB)"/>
    <property type="match status" value="1"/>
</dbReference>
<dbReference type="RefSeq" id="XP_031026466.1">
    <property type="nucleotide sequence ID" value="XM_031167343.1"/>
</dbReference>
<feature type="compositionally biased region" description="Polar residues" evidence="1">
    <location>
        <begin position="92"/>
        <end position="101"/>
    </location>
</feature>
<protein>
    <recommendedName>
        <fullName evidence="2">C2 domain-containing protein</fullName>
    </recommendedName>
</protein>
<name>A0A507CF57_9FUNG</name>